<evidence type="ECO:0000313" key="5">
    <source>
        <dbReference type="EMBL" id="MBO1627260.1"/>
    </source>
</evidence>
<gene>
    <name evidence="5" type="ORF">J4P90_18880</name>
</gene>
<keyword evidence="2 3" id="KW-0802">TPR repeat</keyword>
<dbReference type="EMBL" id="JAGDQJ010000022">
    <property type="protein sequence ID" value="MBO1627260.1"/>
    <property type="molecule type" value="Genomic_DNA"/>
</dbReference>
<organism evidence="5 6">
    <name type="scientific">Bacillus arachidis</name>
    <dbReference type="NCBI Taxonomy" id="2819290"/>
    <lineage>
        <taxon>Bacteria</taxon>
        <taxon>Bacillati</taxon>
        <taxon>Bacillota</taxon>
        <taxon>Bacilli</taxon>
        <taxon>Bacillales</taxon>
        <taxon>Bacillaceae</taxon>
        <taxon>Bacillus</taxon>
    </lineage>
</organism>
<sequence>MSTSQSETMLLQEALHYYGIGHIETAQQKLETLLSYNPQHAEALYSLGCCYADSEQYDEAKELCISALQHGFEPEEVYYTLGHIYTYTNELEKAEQSFLSVLYSDPSHAQAMAKYAFILLKTGYIEKAKQLMQKAVEINPNHPTVLHYQFVLLLATGTKQEIEESLKDNYYGSTNEVHFLVQLGIHAATRKRYREAYKYYRQAFLLAPNNKELLEILEEAEELIHPIFFPNVLVNKVGGPLIFWAISFGTLGLFSALEWGNMASFAILFYLIICIWSWLSTPMYKLYKKIKKS</sequence>
<dbReference type="Gene3D" id="1.25.40.10">
    <property type="entry name" value="Tetratricopeptide repeat domain"/>
    <property type="match status" value="2"/>
</dbReference>
<dbReference type="PANTHER" id="PTHR44227:SF3">
    <property type="entry name" value="PROTEIN O-MANNOSYL-TRANSFERASE TMTC4"/>
    <property type="match status" value="1"/>
</dbReference>
<evidence type="ECO:0000313" key="6">
    <source>
        <dbReference type="Proteomes" id="UP000677611"/>
    </source>
</evidence>
<dbReference type="Pfam" id="PF13181">
    <property type="entry name" value="TPR_8"/>
    <property type="match status" value="2"/>
</dbReference>
<keyword evidence="4" id="KW-0472">Membrane</keyword>
<dbReference type="InterPro" id="IPR011990">
    <property type="entry name" value="TPR-like_helical_dom_sf"/>
</dbReference>
<evidence type="ECO:0000256" key="2">
    <source>
        <dbReference type="ARBA" id="ARBA00022803"/>
    </source>
</evidence>
<evidence type="ECO:0000256" key="1">
    <source>
        <dbReference type="ARBA" id="ARBA00022737"/>
    </source>
</evidence>
<dbReference type="RefSeq" id="WP_208018657.1">
    <property type="nucleotide sequence ID" value="NZ_JAGDQJ010000022.1"/>
</dbReference>
<keyword evidence="4" id="KW-0812">Transmembrane</keyword>
<feature type="transmembrane region" description="Helical" evidence="4">
    <location>
        <begin position="237"/>
        <end position="257"/>
    </location>
</feature>
<reference evidence="5 6" key="1">
    <citation type="submission" date="2021-03" db="EMBL/GenBank/DDBJ databases">
        <title>Identification of novel Bacillus strains.</title>
        <authorList>
            <person name="Xiao Z."/>
            <person name="Li Y."/>
            <person name="Shen J."/>
        </authorList>
    </citation>
    <scope>NUCLEOTIDE SEQUENCE [LARGE SCALE GENOMIC DNA]</scope>
    <source>
        <strain evidence="5 6">SY8</strain>
    </source>
</reference>
<dbReference type="PANTHER" id="PTHR44227">
    <property type="match status" value="1"/>
</dbReference>
<feature type="repeat" description="TPR" evidence="3">
    <location>
        <begin position="109"/>
        <end position="142"/>
    </location>
</feature>
<keyword evidence="4" id="KW-1133">Transmembrane helix</keyword>
<keyword evidence="6" id="KW-1185">Reference proteome</keyword>
<feature type="repeat" description="TPR" evidence="3">
    <location>
        <begin position="75"/>
        <end position="108"/>
    </location>
</feature>
<keyword evidence="1" id="KW-0677">Repeat</keyword>
<evidence type="ECO:0000256" key="3">
    <source>
        <dbReference type="PROSITE-ProRule" id="PRU00339"/>
    </source>
</evidence>
<dbReference type="SMART" id="SM00028">
    <property type="entry name" value="TPR"/>
    <property type="match status" value="5"/>
</dbReference>
<name>A0ABS3P2K2_9BACI</name>
<accession>A0ABS3P2K2</accession>
<dbReference type="SUPFAM" id="SSF48452">
    <property type="entry name" value="TPR-like"/>
    <property type="match status" value="1"/>
</dbReference>
<dbReference type="Pfam" id="PF14559">
    <property type="entry name" value="TPR_19"/>
    <property type="match status" value="1"/>
</dbReference>
<protein>
    <submittedName>
        <fullName evidence="5">Tetratricopeptide repeat protein</fullName>
    </submittedName>
</protein>
<dbReference type="Proteomes" id="UP000677611">
    <property type="component" value="Unassembled WGS sequence"/>
</dbReference>
<comment type="caution">
    <text evidence="5">The sequence shown here is derived from an EMBL/GenBank/DDBJ whole genome shotgun (WGS) entry which is preliminary data.</text>
</comment>
<dbReference type="InterPro" id="IPR052346">
    <property type="entry name" value="O-mannosyl-transferase_TMTC"/>
</dbReference>
<dbReference type="InterPro" id="IPR019734">
    <property type="entry name" value="TPR_rpt"/>
</dbReference>
<evidence type="ECO:0000256" key="4">
    <source>
        <dbReference type="SAM" id="Phobius"/>
    </source>
</evidence>
<proteinExistence type="predicted"/>
<feature type="repeat" description="TPR" evidence="3">
    <location>
        <begin position="177"/>
        <end position="210"/>
    </location>
</feature>
<feature type="transmembrane region" description="Helical" evidence="4">
    <location>
        <begin position="263"/>
        <end position="284"/>
    </location>
</feature>
<dbReference type="PROSITE" id="PS50005">
    <property type="entry name" value="TPR"/>
    <property type="match status" value="3"/>
</dbReference>